<gene>
    <name evidence="7" type="ORF">J4573_15540</name>
</gene>
<dbReference type="AlphaFoldDB" id="A0A939P9R9"/>
<evidence type="ECO:0000256" key="5">
    <source>
        <dbReference type="PROSITE-ProRule" id="PRU00335"/>
    </source>
</evidence>
<feature type="DNA-binding region" description="H-T-H motif" evidence="5">
    <location>
        <begin position="40"/>
        <end position="59"/>
    </location>
</feature>
<dbReference type="InterPro" id="IPR001647">
    <property type="entry name" value="HTH_TetR"/>
</dbReference>
<dbReference type="InterPro" id="IPR009057">
    <property type="entry name" value="Homeodomain-like_sf"/>
</dbReference>
<evidence type="ECO:0000256" key="1">
    <source>
        <dbReference type="ARBA" id="ARBA00022491"/>
    </source>
</evidence>
<keyword evidence="3 5" id="KW-0238">DNA-binding</keyword>
<dbReference type="PANTHER" id="PTHR30055:SF151">
    <property type="entry name" value="TRANSCRIPTIONAL REGULATORY PROTEIN"/>
    <property type="match status" value="1"/>
</dbReference>
<proteinExistence type="predicted"/>
<dbReference type="PROSITE" id="PS50977">
    <property type="entry name" value="HTH_TETR_2"/>
    <property type="match status" value="1"/>
</dbReference>
<accession>A0A939P9R9</accession>
<keyword evidence="1" id="KW-0678">Repressor</keyword>
<keyword evidence="8" id="KW-1185">Reference proteome</keyword>
<dbReference type="PANTHER" id="PTHR30055">
    <property type="entry name" value="HTH-TYPE TRANSCRIPTIONAL REGULATOR RUTR"/>
    <property type="match status" value="1"/>
</dbReference>
<dbReference type="GO" id="GO:0046677">
    <property type="term" value="P:response to antibiotic"/>
    <property type="evidence" value="ECO:0007669"/>
    <property type="project" value="InterPro"/>
</dbReference>
<dbReference type="InterPro" id="IPR036271">
    <property type="entry name" value="Tet_transcr_reg_TetR-rel_C_sf"/>
</dbReference>
<dbReference type="PRINTS" id="PR00455">
    <property type="entry name" value="HTHTETR"/>
</dbReference>
<name>A0A939P9R9_9ACTN</name>
<reference evidence="7" key="1">
    <citation type="submission" date="2021-03" db="EMBL/GenBank/DDBJ databases">
        <authorList>
            <person name="Kanchanasin P."/>
            <person name="Saeng-In P."/>
            <person name="Phongsopitanun W."/>
            <person name="Yuki M."/>
            <person name="Kudo T."/>
            <person name="Ohkuma M."/>
            <person name="Tanasupawat S."/>
        </authorList>
    </citation>
    <scope>NUCLEOTIDE SEQUENCE</scope>
    <source>
        <strain evidence="7">GKU 128</strain>
    </source>
</reference>
<evidence type="ECO:0000256" key="4">
    <source>
        <dbReference type="ARBA" id="ARBA00023163"/>
    </source>
</evidence>
<dbReference type="GO" id="GO:0003700">
    <property type="term" value="F:DNA-binding transcription factor activity"/>
    <property type="evidence" value="ECO:0007669"/>
    <property type="project" value="TreeGrafter"/>
</dbReference>
<dbReference type="GO" id="GO:0000976">
    <property type="term" value="F:transcription cis-regulatory region binding"/>
    <property type="evidence" value="ECO:0007669"/>
    <property type="project" value="TreeGrafter"/>
</dbReference>
<feature type="domain" description="HTH tetR-type" evidence="6">
    <location>
        <begin position="17"/>
        <end position="77"/>
    </location>
</feature>
<evidence type="ECO:0000256" key="2">
    <source>
        <dbReference type="ARBA" id="ARBA00023015"/>
    </source>
</evidence>
<dbReference type="EMBL" id="JAGEOJ010000006">
    <property type="protein sequence ID" value="MBO2448515.1"/>
    <property type="molecule type" value="Genomic_DNA"/>
</dbReference>
<evidence type="ECO:0000259" key="6">
    <source>
        <dbReference type="PROSITE" id="PS50977"/>
    </source>
</evidence>
<keyword evidence="2" id="KW-0805">Transcription regulation</keyword>
<dbReference type="InterPro" id="IPR004111">
    <property type="entry name" value="Repressor_TetR_C"/>
</dbReference>
<sequence length="227" mass="25392">MADRAHLWREEREADPRLSRAEIVQAALALFERDGFESFSMRGLASELNIKSPSLYWHFRSKEELFDLVVDAVLGECRLPADDEGAGAGEWTERLAAAAREIRRVLLANPAATRLLNGRVPLGPNWMRLAEFVIGTLRRAGASDAFANRCYLVFLYYAVGYVTQEIAFGTGAEARERLDEIQEYVRGLPPEQYPNLVAVTAAVTDRGLDERFELGLRGIIGGFKDEL</sequence>
<evidence type="ECO:0000313" key="7">
    <source>
        <dbReference type="EMBL" id="MBO2448515.1"/>
    </source>
</evidence>
<dbReference type="RefSeq" id="WP_208256193.1">
    <property type="nucleotide sequence ID" value="NZ_JAGEOJ010000006.1"/>
</dbReference>
<dbReference type="InterPro" id="IPR050109">
    <property type="entry name" value="HTH-type_TetR-like_transc_reg"/>
</dbReference>
<dbReference type="Proteomes" id="UP000669179">
    <property type="component" value="Unassembled WGS sequence"/>
</dbReference>
<dbReference type="Pfam" id="PF02909">
    <property type="entry name" value="TetR_C_1"/>
    <property type="match status" value="1"/>
</dbReference>
<dbReference type="GO" id="GO:0045892">
    <property type="term" value="P:negative regulation of DNA-templated transcription"/>
    <property type="evidence" value="ECO:0007669"/>
    <property type="project" value="InterPro"/>
</dbReference>
<dbReference type="InterPro" id="IPR003012">
    <property type="entry name" value="Tet_transcr_reg_TetR"/>
</dbReference>
<dbReference type="PRINTS" id="PR00400">
    <property type="entry name" value="TETREPRESSOR"/>
</dbReference>
<organism evidence="7 8">
    <name type="scientific">Actinomadura barringtoniae</name>
    <dbReference type="NCBI Taxonomy" id="1427535"/>
    <lineage>
        <taxon>Bacteria</taxon>
        <taxon>Bacillati</taxon>
        <taxon>Actinomycetota</taxon>
        <taxon>Actinomycetes</taxon>
        <taxon>Streptosporangiales</taxon>
        <taxon>Thermomonosporaceae</taxon>
        <taxon>Actinomadura</taxon>
    </lineage>
</organism>
<dbReference type="Gene3D" id="1.10.357.10">
    <property type="entry name" value="Tetracycline Repressor, domain 2"/>
    <property type="match status" value="1"/>
</dbReference>
<comment type="caution">
    <text evidence="7">The sequence shown here is derived from an EMBL/GenBank/DDBJ whole genome shotgun (WGS) entry which is preliminary data.</text>
</comment>
<keyword evidence="4" id="KW-0804">Transcription</keyword>
<protein>
    <submittedName>
        <fullName evidence="7">TetR/AcrR family transcriptional regulator C-terminal domain-containing protein</fullName>
    </submittedName>
</protein>
<evidence type="ECO:0000313" key="8">
    <source>
        <dbReference type="Proteomes" id="UP000669179"/>
    </source>
</evidence>
<evidence type="ECO:0000256" key="3">
    <source>
        <dbReference type="ARBA" id="ARBA00023125"/>
    </source>
</evidence>
<dbReference type="SUPFAM" id="SSF46689">
    <property type="entry name" value="Homeodomain-like"/>
    <property type="match status" value="1"/>
</dbReference>
<dbReference type="Pfam" id="PF00440">
    <property type="entry name" value="TetR_N"/>
    <property type="match status" value="1"/>
</dbReference>
<dbReference type="SUPFAM" id="SSF48498">
    <property type="entry name" value="Tetracyclin repressor-like, C-terminal domain"/>
    <property type="match status" value="1"/>
</dbReference>